<feature type="domain" description="Acyltransferase 3" evidence="2">
    <location>
        <begin position="6"/>
        <end position="416"/>
    </location>
</feature>
<feature type="transmembrane region" description="Helical" evidence="1">
    <location>
        <begin position="195"/>
        <end position="213"/>
    </location>
</feature>
<gene>
    <name evidence="3" type="ORF">N7492_009601</name>
</gene>
<keyword evidence="1" id="KW-0472">Membrane</keyword>
<comment type="caution">
    <text evidence="3">The sequence shown here is derived from an EMBL/GenBank/DDBJ whole genome shotgun (WGS) entry which is preliminary data.</text>
</comment>
<dbReference type="PANTHER" id="PTHR23028">
    <property type="entry name" value="ACETYLTRANSFERASE"/>
    <property type="match status" value="1"/>
</dbReference>
<accession>A0A9W9HUA0</accession>
<dbReference type="Proteomes" id="UP001146351">
    <property type="component" value="Unassembled WGS sequence"/>
</dbReference>
<dbReference type="GO" id="GO:0016747">
    <property type="term" value="F:acyltransferase activity, transferring groups other than amino-acyl groups"/>
    <property type="evidence" value="ECO:0007669"/>
    <property type="project" value="InterPro"/>
</dbReference>
<dbReference type="InterPro" id="IPR050879">
    <property type="entry name" value="Acyltransferase_3"/>
</dbReference>
<feature type="transmembrane region" description="Helical" evidence="1">
    <location>
        <begin position="416"/>
        <end position="436"/>
    </location>
</feature>
<feature type="transmembrane region" description="Helical" evidence="1">
    <location>
        <begin position="111"/>
        <end position="134"/>
    </location>
</feature>
<evidence type="ECO:0000256" key="1">
    <source>
        <dbReference type="SAM" id="Phobius"/>
    </source>
</evidence>
<keyword evidence="1" id="KW-0812">Transmembrane</keyword>
<dbReference type="OrthoDB" id="5819582at2759"/>
<protein>
    <recommendedName>
        <fullName evidence="2">Acyltransferase 3 domain-containing protein</fullName>
    </recommendedName>
</protein>
<dbReference type="AlphaFoldDB" id="A0A9W9HUA0"/>
<feature type="transmembrane region" description="Helical" evidence="1">
    <location>
        <begin position="225"/>
        <end position="247"/>
    </location>
</feature>
<name>A0A9W9HUA0_9EURO</name>
<feature type="transmembrane region" description="Helical" evidence="1">
    <location>
        <begin position="369"/>
        <end position="388"/>
    </location>
</feature>
<dbReference type="InterPro" id="IPR002656">
    <property type="entry name" value="Acyl_transf_3_dom"/>
</dbReference>
<dbReference type="PANTHER" id="PTHR23028:SF134">
    <property type="entry name" value="PUTATIVE (AFU_ORTHOLOGUE AFUA_4G08520)-RELATED"/>
    <property type="match status" value="1"/>
</dbReference>
<feature type="transmembrane region" description="Helical" evidence="1">
    <location>
        <begin position="154"/>
        <end position="174"/>
    </location>
</feature>
<evidence type="ECO:0000313" key="4">
    <source>
        <dbReference type="Proteomes" id="UP001146351"/>
    </source>
</evidence>
<sequence length="461" mass="53901">MQRALWLDGLRGIAAAGVTFVHAWNYDDHSPVFGFLFRSYWSDPPEDNHYFIQLPPFRLLFDGSAMVALFMVISGFAISISILKARNGDLTGSGNFLRRVASASTRRLFRIYFPVMMVAIISHILFFCNAYQSWAPEWHHLWGLKPLTAPWLHIKYLSWYLLHLLDVFNHGIDINTFNHTGKKMVLNNQFWTIPIEYRGSCIVYLLLATTVFWRPQPRRATFVLVAAYWFWVGQWDIFAFVAGLWICEGHVVPEKIESDGEIALPCDSPPPKPQRRISSAWKKAIKWKHLPRVRTAICFLVGMYFLCMPDDEPLGAEYQFLRAYFHSPNWHEKEMERRCWISLGAVLMVYSIRHSRYLQAPLNTRPVQYLGRISFPLYLIHMVIYLILQRPLKHVFWFLVRHEWYPGKVEASKDKLPFAVAWSGSLVVMALIMLPLSDVWERVVDRRCLEAGKKFERWVVG</sequence>
<reference evidence="3" key="1">
    <citation type="submission" date="2022-11" db="EMBL/GenBank/DDBJ databases">
        <authorList>
            <person name="Petersen C."/>
        </authorList>
    </citation>
    <scope>NUCLEOTIDE SEQUENCE</scope>
    <source>
        <strain evidence="3">IBT 21917</strain>
    </source>
</reference>
<keyword evidence="4" id="KW-1185">Reference proteome</keyword>
<dbReference type="Pfam" id="PF01757">
    <property type="entry name" value="Acyl_transf_3"/>
    <property type="match status" value="1"/>
</dbReference>
<evidence type="ECO:0000313" key="3">
    <source>
        <dbReference type="EMBL" id="KAJ5156798.1"/>
    </source>
</evidence>
<feature type="transmembrane region" description="Helical" evidence="1">
    <location>
        <begin position="63"/>
        <end position="83"/>
    </location>
</feature>
<keyword evidence="1" id="KW-1133">Transmembrane helix</keyword>
<proteinExistence type="predicted"/>
<organism evidence="3 4">
    <name type="scientific">Penicillium capsulatum</name>
    <dbReference type="NCBI Taxonomy" id="69766"/>
    <lineage>
        <taxon>Eukaryota</taxon>
        <taxon>Fungi</taxon>
        <taxon>Dikarya</taxon>
        <taxon>Ascomycota</taxon>
        <taxon>Pezizomycotina</taxon>
        <taxon>Eurotiomycetes</taxon>
        <taxon>Eurotiomycetidae</taxon>
        <taxon>Eurotiales</taxon>
        <taxon>Aspergillaceae</taxon>
        <taxon>Penicillium</taxon>
    </lineage>
</organism>
<evidence type="ECO:0000259" key="2">
    <source>
        <dbReference type="Pfam" id="PF01757"/>
    </source>
</evidence>
<reference evidence="3" key="2">
    <citation type="journal article" date="2023" name="IMA Fungus">
        <title>Comparative genomic study of the Penicillium genus elucidates a diverse pangenome and 15 lateral gene transfer events.</title>
        <authorList>
            <person name="Petersen C."/>
            <person name="Sorensen T."/>
            <person name="Nielsen M.R."/>
            <person name="Sondergaard T.E."/>
            <person name="Sorensen J.L."/>
            <person name="Fitzpatrick D.A."/>
            <person name="Frisvad J.C."/>
            <person name="Nielsen K.L."/>
        </authorList>
    </citation>
    <scope>NUCLEOTIDE SEQUENCE</scope>
    <source>
        <strain evidence="3">IBT 21917</strain>
    </source>
</reference>
<dbReference type="EMBL" id="JAPQKO010000006">
    <property type="protein sequence ID" value="KAJ5156798.1"/>
    <property type="molecule type" value="Genomic_DNA"/>
</dbReference>